<feature type="transmembrane region" description="Helical" evidence="1">
    <location>
        <begin position="26"/>
        <end position="44"/>
    </location>
</feature>
<keyword evidence="1" id="KW-0812">Transmembrane</keyword>
<name>C7P9P3_METFA</name>
<sequence>MRALSIIQILLFFAVSFYLVYKGIILTEYLVFGVIFGLLIHWSLTNKGNKNIVNIKPLSASFRVLLYDVYLVTLLIRGFLEGFSQDLTFLCVILVGLIILDYFVEG</sequence>
<accession>C7P9P3</accession>
<geneLocation type="plasmid" evidence="2 3">
    <name>pMEFER01</name>
</geneLocation>
<dbReference type="EMBL" id="CP001697">
    <property type="protein sequence ID" value="ACV25400.1"/>
    <property type="molecule type" value="Genomic_DNA"/>
</dbReference>
<feature type="transmembrane region" description="Helical" evidence="1">
    <location>
        <begin position="6"/>
        <end position="21"/>
    </location>
</feature>
<keyword evidence="3" id="KW-1185">Reference proteome</keyword>
<dbReference type="eggNOG" id="arCOG07168">
    <property type="taxonomic scope" value="Archaea"/>
</dbReference>
<dbReference type="RefSeq" id="WP_012795044.1">
    <property type="nucleotide sequence ID" value="NC_013157.1"/>
</dbReference>
<dbReference type="Proteomes" id="UP000001495">
    <property type="component" value="Plasmid pMEFER01"/>
</dbReference>
<keyword evidence="1" id="KW-1133">Transmembrane helix</keyword>
<proteinExistence type="predicted"/>
<dbReference type="OrthoDB" id="99646at2157"/>
<evidence type="ECO:0000313" key="3">
    <source>
        <dbReference type="Proteomes" id="UP000001495"/>
    </source>
</evidence>
<protein>
    <submittedName>
        <fullName evidence="2">Uncharacterized protein</fullName>
    </submittedName>
</protein>
<evidence type="ECO:0000313" key="2">
    <source>
        <dbReference type="EMBL" id="ACV25400.1"/>
    </source>
</evidence>
<gene>
    <name evidence="2" type="ORF">Mefer_1597</name>
</gene>
<dbReference type="KEGG" id="mfe:Mefer_1597"/>
<keyword evidence="2" id="KW-0614">Plasmid</keyword>
<feature type="transmembrane region" description="Helical" evidence="1">
    <location>
        <begin position="64"/>
        <end position="80"/>
    </location>
</feature>
<dbReference type="HOGENOM" id="CLU_2056176_0_0_2"/>
<evidence type="ECO:0000256" key="1">
    <source>
        <dbReference type="SAM" id="Phobius"/>
    </source>
</evidence>
<dbReference type="GeneID" id="8366305"/>
<feature type="transmembrane region" description="Helical" evidence="1">
    <location>
        <begin position="87"/>
        <end position="104"/>
    </location>
</feature>
<reference evidence="2" key="1">
    <citation type="submission" date="2009-08" db="EMBL/GenBank/DDBJ databases">
        <title>Complete sequence of plasmid of Methanocaldococcus fervens AG86.</title>
        <authorList>
            <consortium name="US DOE Joint Genome Institute"/>
            <person name="Lucas S."/>
            <person name="Copeland A."/>
            <person name="Lapidus A."/>
            <person name="Glavina del Rio T."/>
            <person name="Tice H."/>
            <person name="Bruce D."/>
            <person name="Goodwin L."/>
            <person name="Pitluck S."/>
            <person name="Chertkov O."/>
            <person name="Detter J.C."/>
            <person name="Han C."/>
            <person name="Tapia R."/>
            <person name="Larimer F."/>
            <person name="Land M."/>
            <person name="Hauser L."/>
            <person name="Kyrpides N."/>
            <person name="Ovchinnikova G."/>
            <person name="Lupa-Sieprawska M."/>
            <person name="Whitman W.B."/>
        </authorList>
    </citation>
    <scope>NUCLEOTIDE SEQUENCE [LARGE SCALE GENOMIC DNA]</scope>
    <source>
        <strain evidence="2">AG86</strain>
        <plasmid evidence="2">pMEFER01</plasmid>
    </source>
</reference>
<organism evidence="2 3">
    <name type="scientific">Methanocaldococcus fervens (strain DSM 4213 / JCM 15782 / AG86)</name>
    <name type="common">Methanococcus fervens</name>
    <dbReference type="NCBI Taxonomy" id="573064"/>
    <lineage>
        <taxon>Archaea</taxon>
        <taxon>Methanobacteriati</taxon>
        <taxon>Methanobacteriota</taxon>
        <taxon>Methanomada group</taxon>
        <taxon>Methanococci</taxon>
        <taxon>Methanococcales</taxon>
        <taxon>Methanocaldococcaceae</taxon>
        <taxon>Methanocaldococcus</taxon>
    </lineage>
</organism>
<dbReference type="AlphaFoldDB" id="C7P9P3"/>
<keyword evidence="1" id="KW-0472">Membrane</keyword>